<organism evidence="2 3">
    <name type="scientific">Hemibagrus wyckioides</name>
    <dbReference type="NCBI Taxonomy" id="337641"/>
    <lineage>
        <taxon>Eukaryota</taxon>
        <taxon>Metazoa</taxon>
        <taxon>Chordata</taxon>
        <taxon>Craniata</taxon>
        <taxon>Vertebrata</taxon>
        <taxon>Euteleostomi</taxon>
        <taxon>Actinopterygii</taxon>
        <taxon>Neopterygii</taxon>
        <taxon>Teleostei</taxon>
        <taxon>Ostariophysi</taxon>
        <taxon>Siluriformes</taxon>
        <taxon>Bagridae</taxon>
        <taxon>Hemibagrus</taxon>
    </lineage>
</organism>
<evidence type="ECO:0000259" key="1">
    <source>
        <dbReference type="Pfam" id="PF24764"/>
    </source>
</evidence>
<feature type="non-terminal residue" evidence="2">
    <location>
        <position position="1"/>
    </location>
</feature>
<dbReference type="Proteomes" id="UP000824219">
    <property type="component" value="Linkage Group LG26"/>
</dbReference>
<proteinExistence type="predicted"/>
<name>A0A9D3N703_9TELE</name>
<dbReference type="AlphaFoldDB" id="A0A9D3N703"/>
<dbReference type="Pfam" id="PF24764">
    <property type="entry name" value="rva_4"/>
    <property type="match status" value="1"/>
</dbReference>
<dbReference type="SUPFAM" id="SSF53098">
    <property type="entry name" value="Ribonuclease H-like"/>
    <property type="match status" value="1"/>
</dbReference>
<gene>
    <name evidence="2" type="ORF">KOW79_020408</name>
</gene>
<dbReference type="PANTHER" id="PTHR46791">
    <property type="entry name" value="EXPRESSED PROTEIN"/>
    <property type="match status" value="1"/>
</dbReference>
<sequence>QGRPAIQVSRDQIDFLLMQGNTVKRFAKLLGCSSSFLYKMSKLLGIPVRSRVSAIENEDLEHHARRLQDLHPNSGYEISDCLLAFNKEHCLKAATARRWSSTVARRVYHVPYTNSLWHIDGNMCLLRWGFVIHGAIDGHSRLITYLNCNTDNRANTVLSQFLKATCLYGLLSRVRSDYGVENLQVALFMNVLQGIEHCCFITGESTRESK</sequence>
<protein>
    <recommendedName>
        <fullName evidence="1">Integrase core domain-containing protein</fullName>
    </recommendedName>
</protein>
<dbReference type="EMBL" id="JAHKSW010000026">
    <property type="protein sequence ID" value="KAG7315542.1"/>
    <property type="molecule type" value="Genomic_DNA"/>
</dbReference>
<keyword evidence="3" id="KW-1185">Reference proteome</keyword>
<reference evidence="2 3" key="1">
    <citation type="submission" date="2021-06" db="EMBL/GenBank/DDBJ databases">
        <title>Chromosome-level genome assembly of the red-tail catfish (Hemibagrus wyckioides).</title>
        <authorList>
            <person name="Shao F."/>
        </authorList>
    </citation>
    <scope>NUCLEOTIDE SEQUENCE [LARGE SCALE GENOMIC DNA]</scope>
    <source>
        <strain evidence="2">EC202008001</strain>
        <tissue evidence="2">Blood</tissue>
    </source>
</reference>
<dbReference type="InterPro" id="IPR058913">
    <property type="entry name" value="Integrase_dom_put"/>
</dbReference>
<evidence type="ECO:0000313" key="2">
    <source>
        <dbReference type="EMBL" id="KAG7315542.1"/>
    </source>
</evidence>
<dbReference type="OrthoDB" id="2686689at2759"/>
<feature type="domain" description="Integrase core" evidence="1">
    <location>
        <begin position="107"/>
        <end position="208"/>
    </location>
</feature>
<accession>A0A9D3N703</accession>
<dbReference type="InterPro" id="IPR012337">
    <property type="entry name" value="RNaseH-like_sf"/>
</dbReference>
<feature type="non-terminal residue" evidence="2">
    <location>
        <position position="210"/>
    </location>
</feature>
<dbReference type="PANTHER" id="PTHR46791:SF9">
    <property type="entry name" value="INTEGRASE CATALYTIC DOMAIN-CONTAINING PROTEIN"/>
    <property type="match status" value="1"/>
</dbReference>
<evidence type="ECO:0000313" key="3">
    <source>
        <dbReference type="Proteomes" id="UP000824219"/>
    </source>
</evidence>
<comment type="caution">
    <text evidence="2">The sequence shown here is derived from an EMBL/GenBank/DDBJ whole genome shotgun (WGS) entry which is preliminary data.</text>
</comment>